<dbReference type="GO" id="GO:0051539">
    <property type="term" value="F:4 iron, 4 sulfur cluster binding"/>
    <property type="evidence" value="ECO:0007669"/>
    <property type="project" value="UniProtKB-UniRule"/>
</dbReference>
<dbReference type="GO" id="GO:0005737">
    <property type="term" value="C:cytoplasm"/>
    <property type="evidence" value="ECO:0007669"/>
    <property type="project" value="UniProtKB-SubCell"/>
</dbReference>
<keyword evidence="2" id="KW-0004">4Fe-4S</keyword>
<dbReference type="AlphaFoldDB" id="A0A2G6E341"/>
<dbReference type="InterPro" id="IPR004559">
    <property type="entry name" value="HemW-like"/>
</dbReference>
<evidence type="ECO:0000313" key="4">
    <source>
        <dbReference type="EMBL" id="PID56480.1"/>
    </source>
</evidence>
<dbReference type="Proteomes" id="UP000229740">
    <property type="component" value="Unassembled WGS sequence"/>
</dbReference>
<dbReference type="Gene3D" id="3.80.30.20">
    <property type="entry name" value="tm_1862 like domain"/>
    <property type="match status" value="1"/>
</dbReference>
<dbReference type="SFLD" id="SFLDF00288">
    <property type="entry name" value="HemN-like__clustered_with_nucl"/>
    <property type="match status" value="1"/>
</dbReference>
<accession>A0A2G6E341</accession>
<keyword evidence="2" id="KW-0349">Heme</keyword>
<keyword evidence="2" id="KW-0143">Chaperone</keyword>
<dbReference type="InterPro" id="IPR058240">
    <property type="entry name" value="rSAM_sf"/>
</dbReference>
<dbReference type="InterPro" id="IPR023404">
    <property type="entry name" value="rSAM_horseshoe"/>
</dbReference>
<keyword evidence="2" id="KW-0411">Iron-sulfur</keyword>
<keyword evidence="2" id="KW-0479">Metal-binding</keyword>
<dbReference type="EMBL" id="PDPS01000034">
    <property type="protein sequence ID" value="PID56480.1"/>
    <property type="molecule type" value="Genomic_DNA"/>
</dbReference>
<dbReference type="PANTHER" id="PTHR13932:SF5">
    <property type="entry name" value="RADICAL S-ADENOSYL METHIONINE DOMAIN-CONTAINING PROTEIN 1, MITOCHONDRIAL"/>
    <property type="match status" value="1"/>
</dbReference>
<evidence type="ECO:0000256" key="1">
    <source>
        <dbReference type="ARBA" id="ARBA00006100"/>
    </source>
</evidence>
<dbReference type="GO" id="GO:0006779">
    <property type="term" value="P:porphyrin-containing compound biosynthetic process"/>
    <property type="evidence" value="ECO:0007669"/>
    <property type="project" value="InterPro"/>
</dbReference>
<keyword evidence="2" id="KW-0963">Cytoplasm</keyword>
<dbReference type="NCBIfam" id="TIGR00539">
    <property type="entry name" value="hemN_rel"/>
    <property type="match status" value="1"/>
</dbReference>
<comment type="function">
    <text evidence="2">Probably acts as a heme chaperone, transferring heme to an unknown acceptor. Binds one molecule of heme per monomer, possibly covalently. Binds 1 [4Fe-4S] cluster. The cluster is coordinated with 3 cysteines and an exchangeable S-adenosyl-L-methionine.</text>
</comment>
<comment type="subcellular location">
    <subcellularLocation>
        <location evidence="2">Cytoplasm</location>
    </subcellularLocation>
</comment>
<name>A0A2G6E341_9BACT</name>
<protein>
    <recommendedName>
        <fullName evidence="2">Heme chaperone HemW</fullName>
    </recommendedName>
</protein>
<dbReference type="CDD" id="cd01335">
    <property type="entry name" value="Radical_SAM"/>
    <property type="match status" value="1"/>
</dbReference>
<dbReference type="PANTHER" id="PTHR13932">
    <property type="entry name" value="COPROPORPHYRINIGEN III OXIDASE"/>
    <property type="match status" value="1"/>
</dbReference>
<dbReference type="InterPro" id="IPR010723">
    <property type="entry name" value="HemN_C"/>
</dbReference>
<dbReference type="InterPro" id="IPR034505">
    <property type="entry name" value="Coproporphyrinogen-III_oxidase"/>
</dbReference>
<dbReference type="SFLD" id="SFLDF00562">
    <property type="entry name" value="HemN-like__clustered_with_heat"/>
    <property type="match status" value="1"/>
</dbReference>
<keyword evidence="2" id="KW-0949">S-adenosyl-L-methionine</keyword>
<dbReference type="GO" id="GO:0004109">
    <property type="term" value="F:coproporphyrinogen oxidase activity"/>
    <property type="evidence" value="ECO:0007669"/>
    <property type="project" value="InterPro"/>
</dbReference>
<sequence>MPHAVIESPDSLKTFFASCEAVSIRQDQDISGPQSRLPLGVYLHIPFCLSKCAYCDAVSYAGRMQLVPEYVRALHQEWLWYAESGIWRAFRPSTFYIGGGTPSSILDALLALLERLSRLLPLASFFERTIEINPGTVRLPQLQQLRTAGINRLSIGIQSFHDDELRLTGRMHSADDAQRCVREARQAGFDNISLDLISALPGSTFERWAENLRQAIALGPEHLSIYTLSLEEGTPFWRQYQDGMLLLPEEELQIRMYCHTIEQLTAAGYEQYEISNFARPGRRSQHNQIYWRNEDYLGIGAGAWSSLHGVRSGNYTDLDRYMAGASRLESEQTSGVAAPLPPTVEQYECLDHSRQIGESIMMNLRLIEGIDLQRFRQRFGVALEKRYARELEKLAPLGLLDMQDGFLRLSPRGLLLADEVCREFI</sequence>
<dbReference type="GO" id="GO:0046872">
    <property type="term" value="F:metal ion binding"/>
    <property type="evidence" value="ECO:0007669"/>
    <property type="project" value="UniProtKB-UniRule"/>
</dbReference>
<proteinExistence type="inferred from homology"/>
<gene>
    <name evidence="4" type="ORF">CSB45_11555</name>
</gene>
<dbReference type="SFLD" id="SFLDG01082">
    <property type="entry name" value="B12-binding_domain_containing"/>
    <property type="match status" value="1"/>
</dbReference>
<evidence type="ECO:0000259" key="3">
    <source>
        <dbReference type="PROSITE" id="PS51918"/>
    </source>
</evidence>
<dbReference type="InterPro" id="IPR007197">
    <property type="entry name" value="rSAM"/>
</dbReference>
<keyword evidence="2" id="KW-0408">Iron</keyword>
<dbReference type="Pfam" id="PF06969">
    <property type="entry name" value="HemN_C"/>
    <property type="match status" value="1"/>
</dbReference>
<evidence type="ECO:0000256" key="2">
    <source>
        <dbReference type="RuleBase" id="RU364116"/>
    </source>
</evidence>
<comment type="similarity">
    <text evidence="1">Belongs to the anaerobic coproporphyrinogen-III oxidase family. HemW subfamily.</text>
</comment>
<reference evidence="4 5" key="1">
    <citation type="submission" date="2017-10" db="EMBL/GenBank/DDBJ databases">
        <title>Novel microbial diversity and functional potential in the marine mammal oral microbiome.</title>
        <authorList>
            <person name="Dudek N.K."/>
            <person name="Sun C.L."/>
            <person name="Burstein D."/>
            <person name="Kantor R.S."/>
            <person name="Aliaga Goltsman D.S."/>
            <person name="Bik E.M."/>
            <person name="Thomas B.C."/>
            <person name="Banfield J.F."/>
            <person name="Relman D.A."/>
        </authorList>
    </citation>
    <scope>NUCLEOTIDE SEQUENCE [LARGE SCALE GENOMIC DNA]</scope>
    <source>
        <strain evidence="4">DOLZORAL124_49_17</strain>
    </source>
</reference>
<dbReference type="Pfam" id="PF04055">
    <property type="entry name" value="Radical_SAM"/>
    <property type="match status" value="1"/>
</dbReference>
<feature type="domain" description="Radical SAM core" evidence="3">
    <location>
        <begin position="33"/>
        <end position="270"/>
    </location>
</feature>
<dbReference type="InterPro" id="IPR006638">
    <property type="entry name" value="Elp3/MiaA/NifB-like_rSAM"/>
</dbReference>
<dbReference type="SFLD" id="SFLDS00029">
    <property type="entry name" value="Radical_SAM"/>
    <property type="match status" value="1"/>
</dbReference>
<evidence type="ECO:0000313" key="5">
    <source>
        <dbReference type="Proteomes" id="UP000229740"/>
    </source>
</evidence>
<dbReference type="SFLD" id="SFLDG01065">
    <property type="entry name" value="anaerobic_coproporphyrinogen-I"/>
    <property type="match status" value="1"/>
</dbReference>
<comment type="caution">
    <text evidence="4">The sequence shown here is derived from an EMBL/GenBank/DDBJ whole genome shotgun (WGS) entry which is preliminary data.</text>
</comment>
<dbReference type="SUPFAM" id="SSF102114">
    <property type="entry name" value="Radical SAM enzymes"/>
    <property type="match status" value="1"/>
</dbReference>
<dbReference type="PROSITE" id="PS51918">
    <property type="entry name" value="RADICAL_SAM"/>
    <property type="match status" value="1"/>
</dbReference>
<dbReference type="SMART" id="SM00729">
    <property type="entry name" value="Elp3"/>
    <property type="match status" value="1"/>
</dbReference>
<organism evidence="4 5">
    <name type="scientific">candidate division KSB3 bacterium</name>
    <dbReference type="NCBI Taxonomy" id="2044937"/>
    <lineage>
        <taxon>Bacteria</taxon>
        <taxon>candidate division KSB3</taxon>
    </lineage>
</organism>